<feature type="transmembrane region" description="Helical" evidence="1">
    <location>
        <begin position="329"/>
        <end position="349"/>
    </location>
</feature>
<accession>A0A2C9L6G4</accession>
<feature type="transmembrane region" description="Helical" evidence="1">
    <location>
        <begin position="206"/>
        <end position="228"/>
    </location>
</feature>
<sequence length="387" mass="44270">MFARTHLAHMSTLPVRSLKYVCSDFITAVWYNTPPPSCARRLFDVPCLSCLARRSVCVAIAAFLLTYFLIMDILLFKRFAQIQLSQDSSVGREDEVYSPLTHLSVKGLLNDHPSQFIIVPSTEYVDSILGFSNRLRFITPDVISYSHLLCGFIAGKFLASNHLLDRRIGVMLYEFRTWLDSLDGTVYRAQAGLRLKYHSNHSSSGYFIDSIFDTFGGFFLCLGIFYYLKKRFGVGHGELQANGYKLHSNIPDAVVTLDNDRTTTESYSERYLLWKTFLFGLSLAVAGKCWDLAVDDFTNVYEYQFKKESSFSTMQTEYSHSHVTLVIFYLWRLCGGQSVLNYVLIAIFLDKTWQFLQYIPYVFLGASSLLYIATCIYLFQVSSALHL</sequence>
<dbReference type="RefSeq" id="XP_013080895.2">
    <property type="nucleotide sequence ID" value="XM_013225441.2"/>
</dbReference>
<dbReference type="OrthoDB" id="10253254at2759"/>
<evidence type="ECO:0000256" key="1">
    <source>
        <dbReference type="SAM" id="Phobius"/>
    </source>
</evidence>
<feature type="transmembrane region" description="Helical" evidence="1">
    <location>
        <begin position="361"/>
        <end position="379"/>
    </location>
</feature>
<dbReference type="VEuPathDB" id="VectorBase:BGLAX_040210"/>
<keyword evidence="1" id="KW-0472">Membrane</keyword>
<dbReference type="VEuPathDB" id="VectorBase:BGLB027436"/>
<dbReference type="Gene3D" id="1.20.120.1760">
    <property type="match status" value="1"/>
</dbReference>
<dbReference type="EnsemblMetazoa" id="BGLB027436-RH">
    <property type="protein sequence ID" value="BGLB027436-PH"/>
    <property type="gene ID" value="BGLB027436"/>
</dbReference>
<name>A0A2C9L6G4_BIOGL</name>
<dbReference type="Proteomes" id="UP000076420">
    <property type="component" value="Unassembled WGS sequence"/>
</dbReference>
<evidence type="ECO:0008006" key="4">
    <source>
        <dbReference type="Google" id="ProtNLM"/>
    </source>
</evidence>
<gene>
    <name evidence="2" type="primary">106066432</name>
</gene>
<dbReference type="InterPro" id="IPR043130">
    <property type="entry name" value="CDP-OH_PTrfase_TM_dom"/>
</dbReference>
<feature type="transmembrane region" description="Helical" evidence="1">
    <location>
        <begin position="51"/>
        <end position="76"/>
    </location>
</feature>
<keyword evidence="1" id="KW-0812">Transmembrane</keyword>
<dbReference type="KEGG" id="bgt:106066432"/>
<protein>
    <recommendedName>
        <fullName evidence="4">Ceramide phosphoethanolamine synthase</fullName>
    </recommendedName>
</protein>
<dbReference type="STRING" id="6526.A0A2C9L6G4"/>
<keyword evidence="1" id="KW-1133">Transmembrane helix</keyword>
<organism evidence="2 3">
    <name type="scientific">Biomphalaria glabrata</name>
    <name type="common">Bloodfluke planorb</name>
    <name type="synonym">Freshwater snail</name>
    <dbReference type="NCBI Taxonomy" id="6526"/>
    <lineage>
        <taxon>Eukaryota</taxon>
        <taxon>Metazoa</taxon>
        <taxon>Spiralia</taxon>
        <taxon>Lophotrochozoa</taxon>
        <taxon>Mollusca</taxon>
        <taxon>Gastropoda</taxon>
        <taxon>Heterobranchia</taxon>
        <taxon>Euthyneura</taxon>
        <taxon>Panpulmonata</taxon>
        <taxon>Hygrophila</taxon>
        <taxon>Lymnaeoidea</taxon>
        <taxon>Planorbidae</taxon>
        <taxon>Biomphalaria</taxon>
    </lineage>
</organism>
<dbReference type="AlphaFoldDB" id="A0A2C9L6G4"/>
<evidence type="ECO:0000313" key="2">
    <source>
        <dbReference type="EnsemblMetazoa" id="BGLB027436-PH"/>
    </source>
</evidence>
<reference evidence="2" key="1">
    <citation type="submission" date="2020-05" db="UniProtKB">
        <authorList>
            <consortium name="EnsemblMetazoa"/>
        </authorList>
    </citation>
    <scope>IDENTIFICATION</scope>
    <source>
        <strain evidence="2">BB02</strain>
    </source>
</reference>
<evidence type="ECO:0000313" key="3">
    <source>
        <dbReference type="Proteomes" id="UP000076420"/>
    </source>
</evidence>
<proteinExistence type="predicted"/>